<evidence type="ECO:0000256" key="1">
    <source>
        <dbReference type="SAM" id="Phobius"/>
    </source>
</evidence>
<feature type="transmembrane region" description="Helical" evidence="1">
    <location>
        <begin position="74"/>
        <end position="94"/>
    </location>
</feature>
<keyword evidence="1" id="KW-0472">Membrane</keyword>
<dbReference type="AlphaFoldDB" id="A0A0K2SX19"/>
<reference evidence="2" key="1">
    <citation type="submission" date="2014-05" db="EMBL/GenBank/DDBJ databases">
        <authorList>
            <person name="Chronopoulou M."/>
        </authorList>
    </citation>
    <scope>NUCLEOTIDE SEQUENCE</scope>
    <source>
        <tissue evidence="2">Whole organism</tissue>
    </source>
</reference>
<keyword evidence="1" id="KW-0812">Transmembrane</keyword>
<evidence type="ECO:0000313" key="2">
    <source>
        <dbReference type="EMBL" id="CDW17887.1"/>
    </source>
</evidence>
<organism evidence="2">
    <name type="scientific">Lepeophtheirus salmonis</name>
    <name type="common">Salmon louse</name>
    <name type="synonym">Caligus salmonis</name>
    <dbReference type="NCBI Taxonomy" id="72036"/>
    <lineage>
        <taxon>Eukaryota</taxon>
        <taxon>Metazoa</taxon>
        <taxon>Ecdysozoa</taxon>
        <taxon>Arthropoda</taxon>
        <taxon>Crustacea</taxon>
        <taxon>Multicrustacea</taxon>
        <taxon>Hexanauplia</taxon>
        <taxon>Copepoda</taxon>
        <taxon>Siphonostomatoida</taxon>
        <taxon>Caligidae</taxon>
        <taxon>Lepeophtheirus</taxon>
    </lineage>
</organism>
<protein>
    <submittedName>
        <fullName evidence="2">Uncharacterized protein</fullName>
    </submittedName>
</protein>
<accession>A0A0K2SX19</accession>
<name>A0A0K2SX19_LEPSM</name>
<dbReference type="EMBL" id="HACA01000526">
    <property type="protein sequence ID" value="CDW17887.1"/>
    <property type="molecule type" value="Transcribed_RNA"/>
</dbReference>
<proteinExistence type="predicted"/>
<sequence length="100" mass="11763">MTLLLGLRDILIQRVLMSKSSGVSILFQEYENNYPLSFSIICKYFRTDAPSQMFKCTHTLLIQQPFDTNSIIHLFPKFNVMIKCYFIPIFLLLMSREKMS</sequence>
<keyword evidence="1" id="KW-1133">Transmembrane helix</keyword>